<comment type="caution">
    <text evidence="2">The sequence shown here is derived from an EMBL/GenBank/DDBJ whole genome shotgun (WGS) entry which is preliminary data.</text>
</comment>
<keyword evidence="3" id="KW-1185">Reference proteome</keyword>
<name>A0A4Z2BDG7_9TELE</name>
<evidence type="ECO:0000313" key="2">
    <source>
        <dbReference type="EMBL" id="TNM89496.1"/>
    </source>
</evidence>
<organism evidence="2 3">
    <name type="scientific">Takifugu bimaculatus</name>
    <dbReference type="NCBI Taxonomy" id="433685"/>
    <lineage>
        <taxon>Eukaryota</taxon>
        <taxon>Metazoa</taxon>
        <taxon>Chordata</taxon>
        <taxon>Craniata</taxon>
        <taxon>Vertebrata</taxon>
        <taxon>Euteleostomi</taxon>
        <taxon>Actinopterygii</taxon>
        <taxon>Neopterygii</taxon>
        <taxon>Teleostei</taxon>
        <taxon>Neoteleostei</taxon>
        <taxon>Acanthomorphata</taxon>
        <taxon>Eupercaria</taxon>
        <taxon>Tetraodontiformes</taxon>
        <taxon>Tetradontoidea</taxon>
        <taxon>Tetraodontidae</taxon>
        <taxon>Takifugu</taxon>
    </lineage>
</organism>
<feature type="compositionally biased region" description="Low complexity" evidence="1">
    <location>
        <begin position="113"/>
        <end position="125"/>
    </location>
</feature>
<proteinExistence type="predicted"/>
<dbReference type="EMBL" id="SWLE01000017">
    <property type="protein sequence ID" value="TNM89496.1"/>
    <property type="molecule type" value="Genomic_DNA"/>
</dbReference>
<protein>
    <submittedName>
        <fullName evidence="2">Uncharacterized protein</fullName>
    </submittedName>
</protein>
<dbReference type="Proteomes" id="UP000516260">
    <property type="component" value="Chromosome 4"/>
</dbReference>
<feature type="region of interest" description="Disordered" evidence="1">
    <location>
        <begin position="1"/>
        <end position="131"/>
    </location>
</feature>
<evidence type="ECO:0000313" key="3">
    <source>
        <dbReference type="Proteomes" id="UP000516260"/>
    </source>
</evidence>
<evidence type="ECO:0000256" key="1">
    <source>
        <dbReference type="SAM" id="MobiDB-lite"/>
    </source>
</evidence>
<gene>
    <name evidence="2" type="ORF">fugu_003730</name>
</gene>
<feature type="compositionally biased region" description="Polar residues" evidence="1">
    <location>
        <begin position="30"/>
        <end position="40"/>
    </location>
</feature>
<dbReference type="AlphaFoldDB" id="A0A4Z2BDG7"/>
<reference evidence="2 3" key="1">
    <citation type="submission" date="2019-04" db="EMBL/GenBank/DDBJ databases">
        <title>The sequence and de novo assembly of Takifugu bimaculatus genome using PacBio and Hi-C technologies.</title>
        <authorList>
            <person name="Xu P."/>
            <person name="Liu B."/>
            <person name="Zhou Z."/>
        </authorList>
    </citation>
    <scope>NUCLEOTIDE SEQUENCE [LARGE SCALE GENOMIC DNA]</scope>
    <source>
        <strain evidence="2">TB-2018</strain>
        <tissue evidence="2">Muscle</tissue>
    </source>
</reference>
<sequence length="131" mass="14161">MENSGRPYRARKGGWERGAAAADKAENWRTQDQGQGQSYRPNAKNPGGPYRASPRKGGQGPLSSSPGGFRSGQSSAQKDDPRWFPGLDNMSGSLEDKLERMATSAALEEDFSGRGPIRRPGSGQRQEPRGL</sequence>
<accession>A0A4Z2BDG7</accession>